<dbReference type="AlphaFoldDB" id="A0A2N8PFL1"/>
<feature type="chain" id="PRO_5039627506" description="ATP-binding protein" evidence="2">
    <location>
        <begin position="29"/>
        <end position="139"/>
    </location>
</feature>
<feature type="signal peptide" evidence="2">
    <location>
        <begin position="1"/>
        <end position="28"/>
    </location>
</feature>
<name>A0A2N8PFL1_STRNR</name>
<gene>
    <name evidence="3" type="ORF">AOB60_35820</name>
</gene>
<dbReference type="RefSeq" id="WP_073445992.1">
    <property type="nucleotide sequence ID" value="NZ_LJSN01000003.1"/>
</dbReference>
<evidence type="ECO:0000256" key="1">
    <source>
        <dbReference type="SAM" id="MobiDB-lite"/>
    </source>
</evidence>
<feature type="compositionally biased region" description="Low complexity" evidence="1">
    <location>
        <begin position="34"/>
        <end position="52"/>
    </location>
</feature>
<dbReference type="Proteomes" id="UP000236047">
    <property type="component" value="Unassembled WGS sequence"/>
</dbReference>
<evidence type="ECO:0000313" key="3">
    <source>
        <dbReference type="EMBL" id="PNE39806.1"/>
    </source>
</evidence>
<sequence>MPSHARPKPGRVPRGVLRAGLVISAAGAALTGGAAAASAAAPMPGGAAAPHRPAAEDGVVGHAVARSVTGSTGRGLGPVKDLKLDPMNNTGVDPLDNGVGTQVADFKPVSTKQVTDPVTKGGSLRSLPVTGTAMGLLPG</sequence>
<organism evidence="3 4">
    <name type="scientific">Streptomyces noursei</name>
    <name type="common">Streptomyces albulus</name>
    <dbReference type="NCBI Taxonomy" id="1971"/>
    <lineage>
        <taxon>Bacteria</taxon>
        <taxon>Bacillati</taxon>
        <taxon>Actinomycetota</taxon>
        <taxon>Actinomycetes</taxon>
        <taxon>Kitasatosporales</taxon>
        <taxon>Streptomycetaceae</taxon>
        <taxon>Streptomyces</taxon>
    </lineage>
</organism>
<accession>A0A2N8PFL1</accession>
<evidence type="ECO:0008006" key="5">
    <source>
        <dbReference type="Google" id="ProtNLM"/>
    </source>
</evidence>
<dbReference type="EMBL" id="LJSN01000003">
    <property type="protein sequence ID" value="PNE39806.1"/>
    <property type="molecule type" value="Genomic_DNA"/>
</dbReference>
<proteinExistence type="predicted"/>
<comment type="caution">
    <text evidence="3">The sequence shown here is derived from an EMBL/GenBank/DDBJ whole genome shotgun (WGS) entry which is preliminary data.</text>
</comment>
<evidence type="ECO:0000313" key="4">
    <source>
        <dbReference type="Proteomes" id="UP000236047"/>
    </source>
</evidence>
<keyword evidence="2" id="KW-0732">Signal</keyword>
<protein>
    <recommendedName>
        <fullName evidence="5">ATP-binding protein</fullName>
    </recommendedName>
</protein>
<evidence type="ECO:0000256" key="2">
    <source>
        <dbReference type="SAM" id="SignalP"/>
    </source>
</evidence>
<feature type="region of interest" description="Disordered" evidence="1">
    <location>
        <begin position="34"/>
        <end position="98"/>
    </location>
</feature>
<reference evidence="4" key="1">
    <citation type="submission" date="2015-09" db="EMBL/GenBank/DDBJ databases">
        <authorList>
            <person name="Graham D.E."/>
            <person name="Mahan K.M."/>
            <person name="Klingeman D.M."/>
            <person name="Fida T."/>
            <person name="Giannone R.J."/>
            <person name="Hettich R.L."/>
            <person name="Parry R.J."/>
            <person name="Spain J.C."/>
        </authorList>
    </citation>
    <scope>NUCLEOTIDE SEQUENCE [LARGE SCALE GENOMIC DNA]</scope>
    <source>
        <strain evidence="4">JCM 4701</strain>
    </source>
</reference>
<keyword evidence="4" id="KW-1185">Reference proteome</keyword>